<sequence length="42" mass="4543">MLAIAIILVIMFCSYLVLEDTGLAIQKGRTLKKMDVSEGAVS</sequence>
<reference evidence="1 2" key="1">
    <citation type="submission" date="2023-03" db="EMBL/GenBank/DDBJ databases">
        <title>Muricauda XX sp. nov. and Muricauda XXX sp. nov., two novel species isolated from Okinawa Trough.</title>
        <authorList>
            <person name="Cao W."/>
            <person name="Deng X."/>
        </authorList>
    </citation>
    <scope>NUCLEOTIDE SEQUENCE [LARGE SCALE GENOMIC DNA]</scope>
    <source>
        <strain evidence="1 2">334s03</strain>
    </source>
</reference>
<evidence type="ECO:0000313" key="2">
    <source>
        <dbReference type="Proteomes" id="UP001221366"/>
    </source>
</evidence>
<organism evidence="1 2">
    <name type="scientific">Flagellimonas yonaguniensis</name>
    <dbReference type="NCBI Taxonomy" id="3031325"/>
    <lineage>
        <taxon>Bacteria</taxon>
        <taxon>Pseudomonadati</taxon>
        <taxon>Bacteroidota</taxon>
        <taxon>Flavobacteriia</taxon>
        <taxon>Flavobacteriales</taxon>
        <taxon>Flavobacteriaceae</taxon>
        <taxon>Flagellimonas</taxon>
    </lineage>
</organism>
<dbReference type="EMBL" id="JARFVB010000016">
    <property type="protein sequence ID" value="MDF0717918.1"/>
    <property type="molecule type" value="Genomic_DNA"/>
</dbReference>
<name>A0ABT5Y388_9FLAO</name>
<accession>A0ABT5Y388</accession>
<gene>
    <name evidence="1" type="ORF">PY092_17270</name>
</gene>
<comment type="caution">
    <text evidence="1">The sequence shown here is derived from an EMBL/GenBank/DDBJ whole genome shotgun (WGS) entry which is preliminary data.</text>
</comment>
<evidence type="ECO:0000313" key="1">
    <source>
        <dbReference type="EMBL" id="MDF0717918.1"/>
    </source>
</evidence>
<protein>
    <submittedName>
        <fullName evidence="1">Uncharacterized protein</fullName>
    </submittedName>
</protein>
<dbReference type="RefSeq" id="WP_275617045.1">
    <property type="nucleotide sequence ID" value="NZ_JARFVB010000016.1"/>
</dbReference>
<dbReference type="Proteomes" id="UP001221366">
    <property type="component" value="Unassembled WGS sequence"/>
</dbReference>
<proteinExistence type="predicted"/>
<keyword evidence="2" id="KW-1185">Reference proteome</keyword>